<comment type="caution">
    <text evidence="10">The sequence shown here is derived from an EMBL/GenBank/DDBJ whole genome shotgun (WGS) entry which is preliminary data.</text>
</comment>
<evidence type="ECO:0000256" key="5">
    <source>
        <dbReference type="ARBA" id="ARBA00066962"/>
    </source>
</evidence>
<feature type="domain" description="Glycoside hydrolase family 31 TIM barrel" evidence="7">
    <location>
        <begin position="261"/>
        <end position="578"/>
    </location>
</feature>
<dbReference type="AlphaFoldDB" id="A0A9D1ZQP0"/>
<dbReference type="Proteomes" id="UP000824013">
    <property type="component" value="Unassembled WGS sequence"/>
</dbReference>
<dbReference type="SUPFAM" id="SSF51445">
    <property type="entry name" value="(Trans)glycosidases"/>
    <property type="match status" value="1"/>
</dbReference>
<evidence type="ECO:0000256" key="1">
    <source>
        <dbReference type="ARBA" id="ARBA00007806"/>
    </source>
</evidence>
<dbReference type="InterPro" id="IPR050985">
    <property type="entry name" value="Alpha-glycosidase_related"/>
</dbReference>
<dbReference type="SUPFAM" id="SSF74650">
    <property type="entry name" value="Galactose mutarotase-like"/>
    <property type="match status" value="1"/>
</dbReference>
<dbReference type="InterPro" id="IPR025887">
    <property type="entry name" value="Glyco_hydro_31_N_dom"/>
</dbReference>
<keyword evidence="2 6" id="KW-0378">Hydrolase</keyword>
<protein>
    <recommendedName>
        <fullName evidence="5">alpha-D-xyloside xylohydrolase</fullName>
        <ecNumber evidence="5">3.2.1.177</ecNumber>
    </recommendedName>
</protein>
<dbReference type="Gene3D" id="2.60.40.1180">
    <property type="entry name" value="Golgi alpha-mannosidase II"/>
    <property type="match status" value="2"/>
</dbReference>
<evidence type="ECO:0000256" key="2">
    <source>
        <dbReference type="ARBA" id="ARBA00022801"/>
    </source>
</evidence>
<comment type="catalytic activity">
    <reaction evidence="4">
        <text>Hydrolysis of terminal, non-reducing alpha-D-xylose residues with release of alpha-D-xylose.</text>
        <dbReference type="EC" id="3.2.1.177"/>
    </reaction>
</comment>
<dbReference type="InterPro" id="IPR000322">
    <property type="entry name" value="Glyco_hydro_31_TIM"/>
</dbReference>
<dbReference type="EC" id="3.2.1.177" evidence="5"/>
<dbReference type="GO" id="GO:0030246">
    <property type="term" value="F:carbohydrate binding"/>
    <property type="evidence" value="ECO:0007669"/>
    <property type="project" value="InterPro"/>
</dbReference>
<proteinExistence type="inferred from homology"/>
<feature type="domain" description="Glycosyl hydrolase family 31 C-terminal" evidence="9">
    <location>
        <begin position="586"/>
        <end position="674"/>
    </location>
</feature>
<dbReference type="CDD" id="cd06593">
    <property type="entry name" value="GH31_xylosidase_YicI"/>
    <property type="match status" value="1"/>
</dbReference>
<keyword evidence="3 6" id="KW-0326">Glycosidase</keyword>
<gene>
    <name evidence="10" type="primary">yicI</name>
    <name evidence="10" type="ORF">H9820_13560</name>
</gene>
<dbReference type="Gene3D" id="3.20.20.80">
    <property type="entry name" value="Glycosidases"/>
    <property type="match status" value="1"/>
</dbReference>
<dbReference type="GO" id="GO:0005975">
    <property type="term" value="P:carbohydrate metabolic process"/>
    <property type="evidence" value="ECO:0007669"/>
    <property type="project" value="InterPro"/>
</dbReference>
<dbReference type="PANTHER" id="PTHR43053:SF4">
    <property type="entry name" value="MYOGENESIS-REGULATING GLYCOSIDASE"/>
    <property type="match status" value="1"/>
</dbReference>
<feature type="domain" description="Glycoside hydrolase family 31 N-terminal" evidence="8">
    <location>
        <begin position="55"/>
        <end position="217"/>
    </location>
</feature>
<dbReference type="GO" id="GO:0061634">
    <property type="term" value="F:alpha-D-xyloside xylohydrolase"/>
    <property type="evidence" value="ECO:0007669"/>
    <property type="project" value="UniProtKB-EC"/>
</dbReference>
<sequence>MKFTNGYWMNREEYQIDSPMEAYDAHKEGNSLKVFAPFKRVLSRGDQLNLGATTITLTSPVKNVIGVKLEHFDTEDHGPSFKINNLDPQINIQVDEKNASLESGDLKVSLPLRDDFLMKFTANGQLVTESMQKAQGVIYNRDKKQSYMREQLSMGIDEKIYGLGERFGNFVKNGQTVDTWNQDGGTGSEQAYKNIPFYLSSNGYGVFVDEPQRVSFEVGSENVDRVQFSTEGQSLQYYVIYGPTPKEVLHRYTQLTGKINLPPAWSFGLWLSTSFTTDYSEETVLKFIDGMKEHHIPLDVFHFDCFWQKGFEWCTLAWDKEQFPDPEGLLRKIHNRGIKVCVWLNPYIAQKSPLFKEAKEKGYLIKRKNGDVWQWDLWQAGNGFVDFTNPEAKKWYQSKLKTLLDMGVDCFKTDFGERIPVDDVQFFDGSDPQQEHNYYTLQYNQAVYDIIAEVKGEKEAVVFARSATAGSQSYPVHWGGDCLSNYSSMRDTLRGGLSFLLSGFGFWSHDIGGFEDGDDRPTPDLYKRWTQFGLLSSHSRYHGSNVYRVPWNFDQEAVENTKRYVDLKLSLMPYLYTQSAYDAKFGNPLMRPMFLEFENDPNVYDLATQYMFGSQILVAPIFNDQGKAHFYLPGGKWTSLLDNKVYDAPSSGEWLNEVFDELSLPVLVRENTILVRNEKAIHAEYDYTKDVDIHLYQIKEGSVSTNIVSSKGLEAASIKVQRKGQQVKVSTVGVKGEVRVYLHENEKVIETELKDSQASFDLK</sequence>
<dbReference type="InterPro" id="IPR013780">
    <property type="entry name" value="Glyco_hydro_b"/>
</dbReference>
<organism evidence="10 11">
    <name type="scientific">Candidatus Companilactobacillus pullicola</name>
    <dbReference type="NCBI Taxonomy" id="2838523"/>
    <lineage>
        <taxon>Bacteria</taxon>
        <taxon>Bacillati</taxon>
        <taxon>Bacillota</taxon>
        <taxon>Bacilli</taxon>
        <taxon>Lactobacillales</taxon>
        <taxon>Lactobacillaceae</taxon>
        <taxon>Companilactobacillus</taxon>
    </lineage>
</organism>
<evidence type="ECO:0000259" key="7">
    <source>
        <dbReference type="Pfam" id="PF01055"/>
    </source>
</evidence>
<evidence type="ECO:0000256" key="3">
    <source>
        <dbReference type="ARBA" id="ARBA00023295"/>
    </source>
</evidence>
<dbReference type="SUPFAM" id="SSF51011">
    <property type="entry name" value="Glycosyl hydrolase domain"/>
    <property type="match status" value="1"/>
</dbReference>
<evidence type="ECO:0000313" key="10">
    <source>
        <dbReference type="EMBL" id="HIY93955.1"/>
    </source>
</evidence>
<evidence type="ECO:0000256" key="6">
    <source>
        <dbReference type="RuleBase" id="RU361185"/>
    </source>
</evidence>
<evidence type="ECO:0000256" key="4">
    <source>
        <dbReference type="ARBA" id="ARBA00052064"/>
    </source>
</evidence>
<dbReference type="SUPFAM" id="SSF117125">
    <property type="entry name" value="Putative glucosidase YicI, C-terminal domain"/>
    <property type="match status" value="1"/>
</dbReference>
<reference evidence="10" key="2">
    <citation type="submission" date="2021-04" db="EMBL/GenBank/DDBJ databases">
        <authorList>
            <person name="Gilroy R."/>
        </authorList>
    </citation>
    <scope>NUCLEOTIDE SEQUENCE</scope>
    <source>
        <strain evidence="10">3204</strain>
    </source>
</reference>
<dbReference type="Pfam" id="PF21365">
    <property type="entry name" value="Glyco_hydro_31_3rd"/>
    <property type="match status" value="1"/>
</dbReference>
<name>A0A9D1ZQP0_9LACO</name>
<reference evidence="10" key="1">
    <citation type="journal article" date="2021" name="PeerJ">
        <title>Extensive microbial diversity within the chicken gut microbiome revealed by metagenomics and culture.</title>
        <authorList>
            <person name="Gilroy R."/>
            <person name="Ravi A."/>
            <person name="Getino M."/>
            <person name="Pursley I."/>
            <person name="Horton D.L."/>
            <person name="Alikhan N.F."/>
            <person name="Baker D."/>
            <person name="Gharbi K."/>
            <person name="Hall N."/>
            <person name="Watson M."/>
            <person name="Adriaenssens E.M."/>
            <person name="Foster-Nyarko E."/>
            <person name="Jarju S."/>
            <person name="Secka A."/>
            <person name="Antonio M."/>
            <person name="Oren A."/>
            <person name="Chaudhuri R.R."/>
            <person name="La Ragione R."/>
            <person name="Hildebrand F."/>
            <person name="Pallen M.J."/>
        </authorList>
    </citation>
    <scope>NUCLEOTIDE SEQUENCE</scope>
    <source>
        <strain evidence="10">3204</strain>
    </source>
</reference>
<dbReference type="Pfam" id="PF01055">
    <property type="entry name" value="Glyco_hydro_31_2nd"/>
    <property type="match status" value="1"/>
</dbReference>
<dbReference type="CDD" id="cd14752">
    <property type="entry name" value="GH31_N"/>
    <property type="match status" value="1"/>
</dbReference>
<evidence type="ECO:0000313" key="11">
    <source>
        <dbReference type="Proteomes" id="UP000824013"/>
    </source>
</evidence>
<evidence type="ECO:0000259" key="8">
    <source>
        <dbReference type="Pfam" id="PF13802"/>
    </source>
</evidence>
<dbReference type="PANTHER" id="PTHR43053">
    <property type="entry name" value="GLYCOSIDASE FAMILY 31"/>
    <property type="match status" value="1"/>
</dbReference>
<accession>A0A9D1ZQP0</accession>
<dbReference type="NCBIfam" id="NF007940">
    <property type="entry name" value="PRK10658.1"/>
    <property type="match status" value="1"/>
</dbReference>
<dbReference type="InterPro" id="IPR011013">
    <property type="entry name" value="Gal_mutarotase_sf_dom"/>
</dbReference>
<dbReference type="InterPro" id="IPR048395">
    <property type="entry name" value="Glyco_hydro_31_C"/>
</dbReference>
<dbReference type="Gene3D" id="2.60.40.1760">
    <property type="entry name" value="glycosyl hydrolase (family 31)"/>
    <property type="match status" value="1"/>
</dbReference>
<evidence type="ECO:0000259" key="9">
    <source>
        <dbReference type="Pfam" id="PF21365"/>
    </source>
</evidence>
<dbReference type="InterPro" id="IPR017853">
    <property type="entry name" value="GH"/>
</dbReference>
<dbReference type="FunFam" id="3.20.20.80:FF:000053">
    <property type="entry name" value="Alpha-xylosidase YicI"/>
    <property type="match status" value="1"/>
</dbReference>
<comment type="similarity">
    <text evidence="1 6">Belongs to the glycosyl hydrolase 31 family.</text>
</comment>
<dbReference type="Pfam" id="PF13802">
    <property type="entry name" value="Gal_mutarotas_2"/>
    <property type="match status" value="1"/>
</dbReference>
<dbReference type="EMBL" id="DXCM01000099">
    <property type="protein sequence ID" value="HIY93955.1"/>
    <property type="molecule type" value="Genomic_DNA"/>
</dbReference>